<dbReference type="Proteomes" id="UP000036681">
    <property type="component" value="Unplaced"/>
</dbReference>
<evidence type="ECO:0000313" key="1">
    <source>
        <dbReference type="Proteomes" id="UP000036681"/>
    </source>
</evidence>
<reference evidence="2" key="1">
    <citation type="submission" date="2017-02" db="UniProtKB">
        <authorList>
            <consortium name="WormBaseParasite"/>
        </authorList>
    </citation>
    <scope>IDENTIFICATION</scope>
</reference>
<proteinExistence type="predicted"/>
<name>A0A0M3HIF8_ASCLU</name>
<protein>
    <submittedName>
        <fullName evidence="2">WASH-7_N domain-containing protein</fullName>
    </submittedName>
</protein>
<dbReference type="AlphaFoldDB" id="A0A0M3HIF8"/>
<keyword evidence="1" id="KW-1185">Reference proteome</keyword>
<sequence length="133" mass="14904">MDRIYPALQEQLETMKGTLAVSLTNFSQQLYEMVSDMASNLRILRITCEHPSKVSKCLSAMQILGMLDGLLAKLSTWILRDMCSFIIQSKTPNEVFSLGECVGAVVGKREYRIRTDLSLGEGVRKPDLDGIFQ</sequence>
<accession>A0A0M3HIF8</accession>
<dbReference type="WBParaSite" id="ALUE_0000130301-mRNA-1">
    <property type="protein sequence ID" value="ALUE_0000130301-mRNA-1"/>
    <property type="gene ID" value="ALUE_0000130301"/>
</dbReference>
<evidence type="ECO:0000313" key="2">
    <source>
        <dbReference type="WBParaSite" id="ALUE_0000130301-mRNA-1"/>
    </source>
</evidence>
<organism evidence="1 2">
    <name type="scientific">Ascaris lumbricoides</name>
    <name type="common">Giant roundworm</name>
    <dbReference type="NCBI Taxonomy" id="6252"/>
    <lineage>
        <taxon>Eukaryota</taxon>
        <taxon>Metazoa</taxon>
        <taxon>Ecdysozoa</taxon>
        <taxon>Nematoda</taxon>
        <taxon>Chromadorea</taxon>
        <taxon>Rhabditida</taxon>
        <taxon>Spirurina</taxon>
        <taxon>Ascaridomorpha</taxon>
        <taxon>Ascaridoidea</taxon>
        <taxon>Ascarididae</taxon>
        <taxon>Ascaris</taxon>
    </lineage>
</organism>